<proteinExistence type="inferred from homology"/>
<reference evidence="6" key="1">
    <citation type="submission" date="2022-01" db="EMBL/GenBank/DDBJ databases">
        <title>Whole genome-based taxonomy of the Shewanellaceae.</title>
        <authorList>
            <person name="Martin-Rodriguez A.J."/>
        </authorList>
    </citation>
    <scope>NUCLEOTIDE SEQUENCE</scope>
    <source>
        <strain evidence="6">KCTC 23973</strain>
    </source>
</reference>
<dbReference type="EMBL" id="JAKILB010000006">
    <property type="protein sequence ID" value="MCL1139150.1"/>
    <property type="molecule type" value="Genomic_DNA"/>
</dbReference>
<sequence>MYSHLPPLNALRAFEASARLMSFTLASKELFVTHGAISKQVKILEDFVGLPLFIRQHRSLKLTDEGERYFIHAQAALQTINNATSDLISQPLRTQTLAINVLPSLTISWLIPRMEEFKSRYPHLYVDLSIGDFEVDFNKVNYDIAIRSSTTVPKAANVMTLMDEDLCLVCSPALAENLLHITDINQMTLLQHTTRPGLWQLWAENIGLELTTDKKFGVEHFYMLSQAAVSGMGVALIPRFFIEDELQTGKLVIPFETNADAQFTSPYRYYLLTPKSSNLPLKVQSFIDWLLELFSPYRH</sequence>
<dbReference type="Gene3D" id="3.40.190.10">
    <property type="entry name" value="Periplasmic binding protein-like II"/>
    <property type="match status" value="2"/>
</dbReference>
<evidence type="ECO:0000313" key="6">
    <source>
        <dbReference type="EMBL" id="MCL1139150.1"/>
    </source>
</evidence>
<evidence type="ECO:0000256" key="2">
    <source>
        <dbReference type="ARBA" id="ARBA00023015"/>
    </source>
</evidence>
<feature type="domain" description="HTH lysR-type" evidence="5">
    <location>
        <begin position="6"/>
        <end position="63"/>
    </location>
</feature>
<dbReference type="PANTHER" id="PTHR30537:SF26">
    <property type="entry name" value="GLYCINE CLEAVAGE SYSTEM TRANSCRIPTIONAL ACTIVATOR"/>
    <property type="match status" value="1"/>
</dbReference>
<dbReference type="Proteomes" id="UP001139293">
    <property type="component" value="Unassembled WGS sequence"/>
</dbReference>
<dbReference type="PROSITE" id="PS50931">
    <property type="entry name" value="HTH_LYSR"/>
    <property type="match status" value="1"/>
</dbReference>
<dbReference type="Pfam" id="PF03466">
    <property type="entry name" value="LysR_substrate"/>
    <property type="match status" value="1"/>
</dbReference>
<evidence type="ECO:0000256" key="3">
    <source>
        <dbReference type="ARBA" id="ARBA00023125"/>
    </source>
</evidence>
<comment type="similarity">
    <text evidence="1">Belongs to the LysR transcriptional regulatory family.</text>
</comment>
<dbReference type="InterPro" id="IPR000847">
    <property type="entry name" value="LysR_HTH_N"/>
</dbReference>
<evidence type="ECO:0000313" key="7">
    <source>
        <dbReference type="Proteomes" id="UP001139293"/>
    </source>
</evidence>
<evidence type="ECO:0000256" key="4">
    <source>
        <dbReference type="ARBA" id="ARBA00023163"/>
    </source>
</evidence>
<dbReference type="PANTHER" id="PTHR30537">
    <property type="entry name" value="HTH-TYPE TRANSCRIPTIONAL REGULATOR"/>
    <property type="match status" value="1"/>
</dbReference>
<keyword evidence="2" id="KW-0805">Transcription regulation</keyword>
<name>A0A9X1ZGS3_9GAMM</name>
<keyword evidence="3" id="KW-0238">DNA-binding</keyword>
<organism evidence="6 7">
    <name type="scientific">Shewanella pneumatophori</name>
    <dbReference type="NCBI Taxonomy" id="314092"/>
    <lineage>
        <taxon>Bacteria</taxon>
        <taxon>Pseudomonadati</taxon>
        <taxon>Pseudomonadota</taxon>
        <taxon>Gammaproteobacteria</taxon>
        <taxon>Alteromonadales</taxon>
        <taxon>Shewanellaceae</taxon>
        <taxon>Shewanella</taxon>
    </lineage>
</organism>
<dbReference type="InterPro" id="IPR058163">
    <property type="entry name" value="LysR-type_TF_proteobact-type"/>
</dbReference>
<dbReference type="SUPFAM" id="SSF53850">
    <property type="entry name" value="Periplasmic binding protein-like II"/>
    <property type="match status" value="1"/>
</dbReference>
<dbReference type="RefSeq" id="WP_248950324.1">
    <property type="nucleotide sequence ID" value="NZ_JAKILB010000006.1"/>
</dbReference>
<evidence type="ECO:0000259" key="5">
    <source>
        <dbReference type="PROSITE" id="PS50931"/>
    </source>
</evidence>
<dbReference type="InterPro" id="IPR036388">
    <property type="entry name" value="WH-like_DNA-bd_sf"/>
</dbReference>
<dbReference type="GO" id="GO:0006351">
    <property type="term" value="P:DNA-templated transcription"/>
    <property type="evidence" value="ECO:0007669"/>
    <property type="project" value="TreeGrafter"/>
</dbReference>
<evidence type="ECO:0000256" key="1">
    <source>
        <dbReference type="ARBA" id="ARBA00009437"/>
    </source>
</evidence>
<dbReference type="InterPro" id="IPR005119">
    <property type="entry name" value="LysR_subst-bd"/>
</dbReference>
<dbReference type="GO" id="GO:0043565">
    <property type="term" value="F:sequence-specific DNA binding"/>
    <property type="evidence" value="ECO:0007669"/>
    <property type="project" value="TreeGrafter"/>
</dbReference>
<dbReference type="SUPFAM" id="SSF46785">
    <property type="entry name" value="Winged helix' DNA-binding domain"/>
    <property type="match status" value="1"/>
</dbReference>
<accession>A0A9X1ZGS3</accession>
<keyword evidence="7" id="KW-1185">Reference proteome</keyword>
<dbReference type="PRINTS" id="PR00039">
    <property type="entry name" value="HTHLYSR"/>
</dbReference>
<keyword evidence="4" id="KW-0804">Transcription</keyword>
<protein>
    <submittedName>
        <fullName evidence="6">LysR substrate-binding domain-containing protein</fullName>
    </submittedName>
</protein>
<dbReference type="Pfam" id="PF00126">
    <property type="entry name" value="HTH_1"/>
    <property type="match status" value="1"/>
</dbReference>
<dbReference type="FunFam" id="1.10.10.10:FF:000038">
    <property type="entry name" value="Glycine cleavage system transcriptional activator"/>
    <property type="match status" value="1"/>
</dbReference>
<comment type="caution">
    <text evidence="6">The sequence shown here is derived from an EMBL/GenBank/DDBJ whole genome shotgun (WGS) entry which is preliminary data.</text>
</comment>
<gene>
    <name evidence="6" type="ORF">L2740_11425</name>
</gene>
<dbReference type="AlphaFoldDB" id="A0A9X1ZGS3"/>
<dbReference type="InterPro" id="IPR036390">
    <property type="entry name" value="WH_DNA-bd_sf"/>
</dbReference>
<dbReference type="Gene3D" id="1.10.10.10">
    <property type="entry name" value="Winged helix-like DNA-binding domain superfamily/Winged helix DNA-binding domain"/>
    <property type="match status" value="1"/>
</dbReference>
<dbReference type="GO" id="GO:0003700">
    <property type="term" value="F:DNA-binding transcription factor activity"/>
    <property type="evidence" value="ECO:0007669"/>
    <property type="project" value="InterPro"/>
</dbReference>